<evidence type="ECO:0000313" key="2">
    <source>
        <dbReference type="EMBL" id="MDN3688621.1"/>
    </source>
</evidence>
<feature type="domain" description="HTH LytTR-type" evidence="1">
    <location>
        <begin position="34"/>
        <end position="132"/>
    </location>
</feature>
<sequence length="139" mass="15719">MGLKENIQEIADRAVNGTTNTYDGSKEILIKDAIFIRDKGCLTKIAYADIIYLKGDGNYTTLVTKEKSFSLRNILKEFEEILPTDLFLRIHKSFIVNLEEIRTISPKEVSVRNEKVPVGRTYYPTLISGVQKLGSNGFD</sequence>
<dbReference type="PANTHER" id="PTHR37299">
    <property type="entry name" value="TRANSCRIPTIONAL REGULATOR-RELATED"/>
    <property type="match status" value="1"/>
</dbReference>
<dbReference type="GO" id="GO:0003677">
    <property type="term" value="F:DNA binding"/>
    <property type="evidence" value="ECO:0007669"/>
    <property type="project" value="UniProtKB-KW"/>
</dbReference>
<dbReference type="Proteomes" id="UP001236663">
    <property type="component" value="Unassembled WGS sequence"/>
</dbReference>
<dbReference type="PANTHER" id="PTHR37299:SF1">
    <property type="entry name" value="STAGE 0 SPORULATION PROTEIN A HOMOLOG"/>
    <property type="match status" value="1"/>
</dbReference>
<evidence type="ECO:0000313" key="3">
    <source>
        <dbReference type="Proteomes" id="UP001236663"/>
    </source>
</evidence>
<protein>
    <submittedName>
        <fullName evidence="2">LytTR family DNA-binding domain-containing protein</fullName>
    </submittedName>
</protein>
<keyword evidence="3" id="KW-1185">Reference proteome</keyword>
<dbReference type="Gene3D" id="2.40.50.1020">
    <property type="entry name" value="LytTr DNA-binding domain"/>
    <property type="match status" value="1"/>
</dbReference>
<evidence type="ECO:0000259" key="1">
    <source>
        <dbReference type="PROSITE" id="PS50930"/>
    </source>
</evidence>
<dbReference type="RefSeq" id="WP_163387140.1">
    <property type="nucleotide sequence ID" value="NZ_JAUFQS010000011.1"/>
</dbReference>
<organism evidence="2 3">
    <name type="scientific">Cyclobacterium jeungdonense</name>
    <dbReference type="NCBI Taxonomy" id="708087"/>
    <lineage>
        <taxon>Bacteria</taxon>
        <taxon>Pseudomonadati</taxon>
        <taxon>Bacteroidota</taxon>
        <taxon>Cytophagia</taxon>
        <taxon>Cytophagales</taxon>
        <taxon>Cyclobacteriaceae</taxon>
        <taxon>Cyclobacterium</taxon>
    </lineage>
</organism>
<proteinExistence type="predicted"/>
<dbReference type="PROSITE" id="PS50930">
    <property type="entry name" value="HTH_LYTTR"/>
    <property type="match status" value="1"/>
</dbReference>
<reference evidence="3" key="1">
    <citation type="journal article" date="2019" name="Int. J. Syst. Evol. Microbiol.">
        <title>The Global Catalogue of Microorganisms (GCM) 10K type strain sequencing project: providing services to taxonomists for standard genome sequencing and annotation.</title>
        <authorList>
            <consortium name="The Broad Institute Genomics Platform"/>
            <consortium name="The Broad Institute Genome Sequencing Center for Infectious Disease"/>
            <person name="Wu L."/>
            <person name="Ma J."/>
        </authorList>
    </citation>
    <scope>NUCLEOTIDE SEQUENCE [LARGE SCALE GENOMIC DNA]</scope>
    <source>
        <strain evidence="3">CECT 7706</strain>
    </source>
</reference>
<dbReference type="InterPro" id="IPR007492">
    <property type="entry name" value="LytTR_DNA-bd_dom"/>
</dbReference>
<dbReference type="Pfam" id="PF04397">
    <property type="entry name" value="LytTR"/>
    <property type="match status" value="1"/>
</dbReference>
<dbReference type="SMART" id="SM00850">
    <property type="entry name" value="LytTR"/>
    <property type="match status" value="1"/>
</dbReference>
<accession>A0ABT8CAC2</accession>
<gene>
    <name evidence="2" type="ORF">QWZ15_12330</name>
</gene>
<name>A0ABT8CAC2_9BACT</name>
<keyword evidence="2" id="KW-0238">DNA-binding</keyword>
<comment type="caution">
    <text evidence="2">The sequence shown here is derived from an EMBL/GenBank/DDBJ whole genome shotgun (WGS) entry which is preliminary data.</text>
</comment>
<dbReference type="InterPro" id="IPR046947">
    <property type="entry name" value="LytR-like"/>
</dbReference>
<dbReference type="EMBL" id="JAUFQS010000011">
    <property type="protein sequence ID" value="MDN3688621.1"/>
    <property type="molecule type" value="Genomic_DNA"/>
</dbReference>